<dbReference type="InterPro" id="IPR000719">
    <property type="entry name" value="Prot_kinase_dom"/>
</dbReference>
<keyword evidence="8" id="KW-0808">Transferase</keyword>
<reference evidence="25" key="1">
    <citation type="submission" date="2017-07" db="EMBL/GenBank/DDBJ databases">
        <title>Taro Niue Genome Assembly and Annotation.</title>
        <authorList>
            <person name="Atibalentja N."/>
            <person name="Keating K."/>
            <person name="Fields C.J."/>
        </authorList>
    </citation>
    <scope>NUCLEOTIDE SEQUENCE</scope>
    <source>
        <strain evidence="25">Niue_2</strain>
        <tissue evidence="25">Leaf</tissue>
    </source>
</reference>
<feature type="chain" id="PRO_5032874270" description="non-specific serine/threonine protein kinase" evidence="23">
    <location>
        <begin position="22"/>
        <end position="687"/>
    </location>
</feature>
<dbReference type="GO" id="GO:0005524">
    <property type="term" value="F:ATP binding"/>
    <property type="evidence" value="ECO:0007669"/>
    <property type="project" value="UniProtKB-UniRule"/>
</dbReference>
<dbReference type="InterPro" id="IPR050528">
    <property type="entry name" value="L-type_Lectin-RKs"/>
</dbReference>
<dbReference type="InterPro" id="IPR011009">
    <property type="entry name" value="Kinase-like_dom_sf"/>
</dbReference>
<evidence type="ECO:0000259" key="24">
    <source>
        <dbReference type="PROSITE" id="PS50011"/>
    </source>
</evidence>
<evidence type="ECO:0000256" key="7">
    <source>
        <dbReference type="ARBA" id="ARBA00022527"/>
    </source>
</evidence>
<dbReference type="FunFam" id="1.10.510.10:FF:000517">
    <property type="entry name" value="Putative receptor kinase Lecrk"/>
    <property type="match status" value="1"/>
</dbReference>
<keyword evidence="10 23" id="KW-0732">Signal</keyword>
<dbReference type="InterPro" id="IPR017441">
    <property type="entry name" value="Protein_kinase_ATP_BS"/>
</dbReference>
<evidence type="ECO:0000256" key="10">
    <source>
        <dbReference type="ARBA" id="ARBA00022729"/>
    </source>
</evidence>
<dbReference type="PROSITE" id="PS00108">
    <property type="entry name" value="PROTEIN_KINASE_ST"/>
    <property type="match status" value="1"/>
</dbReference>
<dbReference type="PANTHER" id="PTHR27007">
    <property type="match status" value="1"/>
</dbReference>
<evidence type="ECO:0000256" key="16">
    <source>
        <dbReference type="ARBA" id="ARBA00023136"/>
    </source>
</evidence>
<keyword evidence="15 22" id="KW-1133">Transmembrane helix</keyword>
<dbReference type="PROSITE" id="PS00107">
    <property type="entry name" value="PROTEIN_KINASE_ATP"/>
    <property type="match status" value="1"/>
</dbReference>
<dbReference type="OrthoDB" id="543442at2759"/>
<evidence type="ECO:0000256" key="3">
    <source>
        <dbReference type="ARBA" id="ARBA00008536"/>
    </source>
</evidence>
<keyword evidence="26" id="KW-1185">Reference proteome</keyword>
<keyword evidence="9 22" id="KW-0812">Transmembrane</keyword>
<dbReference type="GO" id="GO:1901001">
    <property type="term" value="P:negative regulation of response to salt stress"/>
    <property type="evidence" value="ECO:0007669"/>
    <property type="project" value="UniProtKB-ARBA"/>
</dbReference>
<dbReference type="Proteomes" id="UP000652761">
    <property type="component" value="Unassembled WGS sequence"/>
</dbReference>
<sequence>MKLSALFATFIFALLLELAVPDVHRRGFTFHGFRNATLSLDGAAAVTPEGLLRLTNASKTEKAHAFYPSPLRLAQTPPADNKTHYSSFSTTFVFAIVPELPLAGSHGMAFVVSSTRDLPLDSPGQYLGLFNATSDGSPSSRVVAVEFDINSSNRFGDIDSNHVGIDVNAIRSIESAPAGYFTNESSRSKQFRNLTLVSGDPMQAWVDYNGRAMQLSVTLSPLGTPRPELPLLSAAINLSTVLQDPVYVGFSSSTGKAPTSHYVLGWSFQVNGEARPLEPSSLPSLPQRGSRESSAPPYNLIKWLSIALSAVLFMAAVAGTVLFVVRRIKFAEVLEDWEVEYGPHRFSYKDLYRATKGFADREMLGCGGFGKVYKGLLPTSSTQVAVKKISHDSRQGMREFIAEIVSIGRLRHRNLVQLLGYCRRKGELLLVYDLMPGGSLDRFLFDRGGPSLSWKQRFHIVKGVASGLLYLHEGWEQVVIHRDIKASNVLLDGDFSGRLGDFGLARLYDHGSGLQTTHVVGTMGYLGPELVRTGKATKATDVFAFGAFLLEVASGRRPIERQRPSRENFVLVDWVLDKWRRGSILEAADARVLGGDDCATEEVLLVMMLGLHCSHPLPSGRPSMRQVMQFLEGDAPLPELPLDYMNPSFPAEQQEPQQQQQEEGCCPGFHMSYPSYTCTTATLSGPR</sequence>
<evidence type="ECO:0000256" key="4">
    <source>
        <dbReference type="ARBA" id="ARBA00010217"/>
    </source>
</evidence>
<evidence type="ECO:0000256" key="21">
    <source>
        <dbReference type="PROSITE-ProRule" id="PRU10141"/>
    </source>
</evidence>
<dbReference type="EC" id="2.7.11.1" evidence="5"/>
<dbReference type="GO" id="GO:0004674">
    <property type="term" value="F:protein serine/threonine kinase activity"/>
    <property type="evidence" value="ECO:0007669"/>
    <property type="project" value="UniProtKB-KW"/>
</dbReference>
<keyword evidence="16 22" id="KW-0472">Membrane</keyword>
<keyword evidence="17" id="KW-0675">Receptor</keyword>
<evidence type="ECO:0000256" key="8">
    <source>
        <dbReference type="ARBA" id="ARBA00022679"/>
    </source>
</evidence>
<evidence type="ECO:0000256" key="15">
    <source>
        <dbReference type="ARBA" id="ARBA00022989"/>
    </source>
</evidence>
<dbReference type="Pfam" id="PF00069">
    <property type="entry name" value="Pkinase"/>
    <property type="match status" value="1"/>
</dbReference>
<dbReference type="GO" id="GO:0005886">
    <property type="term" value="C:plasma membrane"/>
    <property type="evidence" value="ECO:0007669"/>
    <property type="project" value="UniProtKB-SubCell"/>
</dbReference>
<keyword evidence="14 21" id="KW-0067">ATP-binding</keyword>
<comment type="catalytic activity">
    <reaction evidence="19">
        <text>L-threonyl-[protein] + ATP = O-phospho-L-threonyl-[protein] + ADP + H(+)</text>
        <dbReference type="Rhea" id="RHEA:46608"/>
        <dbReference type="Rhea" id="RHEA-COMP:11060"/>
        <dbReference type="Rhea" id="RHEA-COMP:11605"/>
        <dbReference type="ChEBI" id="CHEBI:15378"/>
        <dbReference type="ChEBI" id="CHEBI:30013"/>
        <dbReference type="ChEBI" id="CHEBI:30616"/>
        <dbReference type="ChEBI" id="CHEBI:61977"/>
        <dbReference type="ChEBI" id="CHEBI:456216"/>
        <dbReference type="EC" id="2.7.11.1"/>
    </reaction>
    <physiologicalReaction direction="left-to-right" evidence="19">
        <dbReference type="Rhea" id="RHEA:46609"/>
    </physiologicalReaction>
</comment>
<dbReference type="InterPro" id="IPR008271">
    <property type="entry name" value="Ser/Thr_kinase_AS"/>
</dbReference>
<evidence type="ECO:0000256" key="5">
    <source>
        <dbReference type="ARBA" id="ARBA00012513"/>
    </source>
</evidence>
<dbReference type="EMBL" id="NMUH01004675">
    <property type="protein sequence ID" value="MQM10450.1"/>
    <property type="molecule type" value="Genomic_DNA"/>
</dbReference>
<keyword evidence="12 21" id="KW-0547">Nucleotide-binding</keyword>
<dbReference type="PROSITE" id="PS50011">
    <property type="entry name" value="PROTEIN_KINASE_DOM"/>
    <property type="match status" value="1"/>
</dbReference>
<dbReference type="InterPro" id="IPR001220">
    <property type="entry name" value="Legume_lectin_dom"/>
</dbReference>
<dbReference type="SUPFAM" id="SSF56112">
    <property type="entry name" value="Protein kinase-like (PK-like)"/>
    <property type="match status" value="1"/>
</dbReference>
<dbReference type="CDD" id="cd06899">
    <property type="entry name" value="lectin_legume_LecRK_Arcelin_ConA"/>
    <property type="match status" value="1"/>
</dbReference>
<dbReference type="SMART" id="SM00220">
    <property type="entry name" value="S_TKc"/>
    <property type="match status" value="1"/>
</dbReference>
<evidence type="ECO:0000256" key="17">
    <source>
        <dbReference type="ARBA" id="ARBA00023170"/>
    </source>
</evidence>
<evidence type="ECO:0000256" key="20">
    <source>
        <dbReference type="ARBA" id="ARBA00048977"/>
    </source>
</evidence>
<evidence type="ECO:0000256" key="12">
    <source>
        <dbReference type="ARBA" id="ARBA00022741"/>
    </source>
</evidence>
<comment type="caution">
    <text evidence="25">The sequence shown here is derived from an EMBL/GenBank/DDBJ whole genome shotgun (WGS) entry which is preliminary data.</text>
</comment>
<dbReference type="SUPFAM" id="SSF49899">
    <property type="entry name" value="Concanavalin A-like lectins/glucanases"/>
    <property type="match status" value="1"/>
</dbReference>
<comment type="catalytic activity">
    <reaction evidence="20">
        <text>L-seryl-[protein] + ATP = O-phospho-L-seryl-[protein] + ADP + H(+)</text>
        <dbReference type="Rhea" id="RHEA:17989"/>
        <dbReference type="Rhea" id="RHEA-COMP:9863"/>
        <dbReference type="Rhea" id="RHEA-COMP:11604"/>
        <dbReference type="ChEBI" id="CHEBI:15378"/>
        <dbReference type="ChEBI" id="CHEBI:29999"/>
        <dbReference type="ChEBI" id="CHEBI:30616"/>
        <dbReference type="ChEBI" id="CHEBI:83421"/>
        <dbReference type="ChEBI" id="CHEBI:456216"/>
        <dbReference type="EC" id="2.7.11.1"/>
    </reaction>
    <physiologicalReaction direction="left-to-right" evidence="20">
        <dbReference type="Rhea" id="RHEA:17990"/>
    </physiologicalReaction>
</comment>
<dbReference type="CDD" id="cd14066">
    <property type="entry name" value="STKc_IRAK"/>
    <property type="match status" value="1"/>
</dbReference>
<protein>
    <recommendedName>
        <fullName evidence="5">non-specific serine/threonine protein kinase</fullName>
        <ecNumber evidence="5">2.7.11.1</ecNumber>
    </recommendedName>
</protein>
<feature type="domain" description="Protein kinase" evidence="24">
    <location>
        <begin position="358"/>
        <end position="631"/>
    </location>
</feature>
<evidence type="ECO:0000256" key="11">
    <source>
        <dbReference type="ARBA" id="ARBA00022734"/>
    </source>
</evidence>
<organism evidence="25 26">
    <name type="scientific">Colocasia esculenta</name>
    <name type="common">Wild taro</name>
    <name type="synonym">Arum esculentum</name>
    <dbReference type="NCBI Taxonomy" id="4460"/>
    <lineage>
        <taxon>Eukaryota</taxon>
        <taxon>Viridiplantae</taxon>
        <taxon>Streptophyta</taxon>
        <taxon>Embryophyta</taxon>
        <taxon>Tracheophyta</taxon>
        <taxon>Spermatophyta</taxon>
        <taxon>Magnoliopsida</taxon>
        <taxon>Liliopsida</taxon>
        <taxon>Araceae</taxon>
        <taxon>Aroideae</taxon>
        <taxon>Colocasieae</taxon>
        <taxon>Colocasia</taxon>
    </lineage>
</organism>
<dbReference type="Gene3D" id="3.30.200.20">
    <property type="entry name" value="Phosphorylase Kinase, domain 1"/>
    <property type="match status" value="1"/>
</dbReference>
<evidence type="ECO:0000256" key="9">
    <source>
        <dbReference type="ARBA" id="ARBA00022692"/>
    </source>
</evidence>
<evidence type="ECO:0000256" key="22">
    <source>
        <dbReference type="SAM" id="Phobius"/>
    </source>
</evidence>
<evidence type="ECO:0000256" key="2">
    <source>
        <dbReference type="ARBA" id="ARBA00004479"/>
    </source>
</evidence>
<feature type="binding site" evidence="21">
    <location>
        <position position="388"/>
    </location>
    <ligand>
        <name>ATP</name>
        <dbReference type="ChEBI" id="CHEBI:30616"/>
    </ligand>
</feature>
<keyword evidence="13" id="KW-0418">Kinase</keyword>
<dbReference type="GO" id="GO:0030246">
    <property type="term" value="F:carbohydrate binding"/>
    <property type="evidence" value="ECO:0007669"/>
    <property type="project" value="UniProtKB-KW"/>
</dbReference>
<dbReference type="FunFam" id="3.30.200.20:FF:000112">
    <property type="entry name" value="Lectin-domain containing receptor kinase A4.3"/>
    <property type="match status" value="1"/>
</dbReference>
<gene>
    <name evidence="25" type="ORF">Taro_043344</name>
</gene>
<evidence type="ECO:0000313" key="25">
    <source>
        <dbReference type="EMBL" id="MQM10450.1"/>
    </source>
</evidence>
<feature type="transmembrane region" description="Helical" evidence="22">
    <location>
        <begin position="303"/>
        <end position="325"/>
    </location>
</feature>
<evidence type="ECO:0000256" key="14">
    <source>
        <dbReference type="ARBA" id="ARBA00022840"/>
    </source>
</evidence>
<evidence type="ECO:0000256" key="23">
    <source>
        <dbReference type="SAM" id="SignalP"/>
    </source>
</evidence>
<dbReference type="Gene3D" id="1.10.510.10">
    <property type="entry name" value="Transferase(Phosphotransferase) domain 1"/>
    <property type="match status" value="1"/>
</dbReference>
<keyword evidence="7" id="KW-0723">Serine/threonine-protein kinase</keyword>
<comment type="subcellular location">
    <subcellularLocation>
        <location evidence="1">Cell membrane</location>
    </subcellularLocation>
    <subcellularLocation>
        <location evidence="2">Membrane</location>
        <topology evidence="2">Single-pass type I membrane protein</topology>
    </subcellularLocation>
</comment>
<evidence type="ECO:0000256" key="18">
    <source>
        <dbReference type="ARBA" id="ARBA00023180"/>
    </source>
</evidence>
<dbReference type="AlphaFoldDB" id="A0A843X3Z1"/>
<dbReference type="Gene3D" id="2.60.120.200">
    <property type="match status" value="1"/>
</dbReference>
<name>A0A843X3Z1_COLES</name>
<dbReference type="Pfam" id="PF00139">
    <property type="entry name" value="Lectin_legB"/>
    <property type="match status" value="1"/>
</dbReference>
<proteinExistence type="inferred from homology"/>
<comment type="similarity">
    <text evidence="3">In the N-terminal section; belongs to the leguminous lectin family.</text>
</comment>
<evidence type="ECO:0000256" key="13">
    <source>
        <dbReference type="ARBA" id="ARBA00022777"/>
    </source>
</evidence>
<evidence type="ECO:0000313" key="26">
    <source>
        <dbReference type="Proteomes" id="UP000652761"/>
    </source>
</evidence>
<keyword evidence="18" id="KW-0325">Glycoprotein</keyword>
<feature type="signal peptide" evidence="23">
    <location>
        <begin position="1"/>
        <end position="21"/>
    </location>
</feature>
<dbReference type="InterPro" id="IPR013320">
    <property type="entry name" value="ConA-like_dom_sf"/>
</dbReference>
<comment type="similarity">
    <text evidence="4">In the C-terminal section; belongs to the protein kinase superfamily. Ser/Thr protein kinase family.</text>
</comment>
<accession>A0A843X3Z1</accession>
<evidence type="ECO:0000256" key="6">
    <source>
        <dbReference type="ARBA" id="ARBA00022475"/>
    </source>
</evidence>
<keyword evidence="11" id="KW-0430">Lectin</keyword>
<dbReference type="FunFam" id="2.60.120.200:FF:000051">
    <property type="entry name" value="L-type lectin-domain containing receptor kinase V.9"/>
    <property type="match status" value="1"/>
</dbReference>
<evidence type="ECO:0000256" key="19">
    <source>
        <dbReference type="ARBA" id="ARBA00048659"/>
    </source>
</evidence>
<keyword evidence="6" id="KW-1003">Cell membrane</keyword>
<evidence type="ECO:0000256" key="1">
    <source>
        <dbReference type="ARBA" id="ARBA00004236"/>
    </source>
</evidence>